<sequence>MRVAGVAEAVLVEKWGKRLESIANHCKHSVITEEDVDLLFAHDPDFIARVDALADSYDDPVDELAVADKKPKTNKPGSRESTKSPAAVRATLDEDEDEGGDEEEDVGPVTSPEPVVRVAIGPKTVVRVPSFGDSTKPSSSMTSPKPVPPATTSPFSKPPIRSPFNRPGPSTPSRFTSPAVPCPIVPSATMTSPVVRPYQPQRAFRSTAPGASPFRPHQPQNTIRPSPLTSPTVQRQRAPAPQSVFRPSTSRPPAPTPQRSPMPRTPFRAPVPTPSTIRPTRPPPPRMPAAPQVQARLPFGNQVQRPFNLSKPSNPQPPLPSPPASQKSKDSWDDDIVFTDMSNLALQTPQAQKAPANQDDGHDSFDDEIFILEDPAPSTSAASHKRPATSPNAVPTVKRTKSAAEELEEFQFSDSDFD</sequence>
<protein>
    <submittedName>
        <fullName evidence="3">CBFD_NFYB_HMF domain-containing protein</fullName>
    </submittedName>
</protein>
<evidence type="ECO:0000313" key="2">
    <source>
        <dbReference type="Proteomes" id="UP000492821"/>
    </source>
</evidence>
<proteinExistence type="predicted"/>
<accession>A0A7E4V4C0</accession>
<feature type="compositionally biased region" description="Polar residues" evidence="1">
    <location>
        <begin position="218"/>
        <end position="235"/>
    </location>
</feature>
<dbReference type="WBParaSite" id="Pan_g16388.t1">
    <property type="protein sequence ID" value="Pan_g16388.t1"/>
    <property type="gene ID" value="Pan_g16388"/>
</dbReference>
<feature type="compositionally biased region" description="Pro residues" evidence="1">
    <location>
        <begin position="314"/>
        <end position="323"/>
    </location>
</feature>
<feature type="compositionally biased region" description="Acidic residues" evidence="1">
    <location>
        <begin position="405"/>
        <end position="418"/>
    </location>
</feature>
<feature type="compositionally biased region" description="Basic and acidic residues" evidence="1">
    <location>
        <begin position="66"/>
        <end position="82"/>
    </location>
</feature>
<keyword evidence="2" id="KW-1185">Reference proteome</keyword>
<reference evidence="2" key="1">
    <citation type="journal article" date="2013" name="Genetics">
        <title>The draft genome and transcriptome of Panagrellus redivivus are shaped by the harsh demands of a free-living lifestyle.</title>
        <authorList>
            <person name="Srinivasan J."/>
            <person name="Dillman A.R."/>
            <person name="Macchietto M.G."/>
            <person name="Heikkinen L."/>
            <person name="Lakso M."/>
            <person name="Fracchia K.M."/>
            <person name="Antoshechkin I."/>
            <person name="Mortazavi A."/>
            <person name="Wong G."/>
            <person name="Sternberg P.W."/>
        </authorList>
    </citation>
    <scope>NUCLEOTIDE SEQUENCE [LARGE SCALE GENOMIC DNA]</scope>
    <source>
        <strain evidence="2">MT8872</strain>
    </source>
</reference>
<dbReference type="Proteomes" id="UP000492821">
    <property type="component" value="Unassembled WGS sequence"/>
</dbReference>
<name>A0A7E4V4C0_PANRE</name>
<feature type="compositionally biased region" description="Acidic residues" evidence="1">
    <location>
        <begin position="93"/>
        <end position="106"/>
    </location>
</feature>
<reference evidence="3" key="2">
    <citation type="submission" date="2020-10" db="UniProtKB">
        <authorList>
            <consortium name="WormBaseParasite"/>
        </authorList>
    </citation>
    <scope>IDENTIFICATION</scope>
</reference>
<dbReference type="AlphaFoldDB" id="A0A7E4V4C0"/>
<feature type="compositionally biased region" description="Low complexity" evidence="1">
    <location>
        <begin position="134"/>
        <end position="144"/>
    </location>
</feature>
<feature type="compositionally biased region" description="Pro residues" evidence="1">
    <location>
        <begin position="145"/>
        <end position="161"/>
    </location>
</feature>
<feature type="compositionally biased region" description="Pro residues" evidence="1">
    <location>
        <begin position="250"/>
        <end position="273"/>
    </location>
</feature>
<evidence type="ECO:0000256" key="1">
    <source>
        <dbReference type="SAM" id="MobiDB-lite"/>
    </source>
</evidence>
<feature type="region of interest" description="Disordered" evidence="1">
    <location>
        <begin position="65"/>
        <end position="418"/>
    </location>
</feature>
<feature type="compositionally biased region" description="Polar residues" evidence="1">
    <location>
        <begin position="340"/>
        <end position="351"/>
    </location>
</feature>
<organism evidence="2 3">
    <name type="scientific">Panagrellus redivivus</name>
    <name type="common">Microworm</name>
    <dbReference type="NCBI Taxonomy" id="6233"/>
    <lineage>
        <taxon>Eukaryota</taxon>
        <taxon>Metazoa</taxon>
        <taxon>Ecdysozoa</taxon>
        <taxon>Nematoda</taxon>
        <taxon>Chromadorea</taxon>
        <taxon>Rhabditida</taxon>
        <taxon>Tylenchina</taxon>
        <taxon>Panagrolaimomorpha</taxon>
        <taxon>Panagrolaimoidea</taxon>
        <taxon>Panagrolaimidae</taxon>
        <taxon>Panagrellus</taxon>
    </lineage>
</organism>
<evidence type="ECO:0000313" key="3">
    <source>
        <dbReference type="WBParaSite" id="Pan_g16388.t1"/>
    </source>
</evidence>